<name>A0ABR9PCR6_9ACTN</name>
<dbReference type="Proteomes" id="UP000806528">
    <property type="component" value="Unassembled WGS sequence"/>
</dbReference>
<reference evidence="2 3" key="1">
    <citation type="submission" date="2020-09" db="EMBL/GenBank/DDBJ databases">
        <title>Diversity and distribution of actinomycetes associated with coral in the coast of Hainan.</title>
        <authorList>
            <person name="Li F."/>
        </authorList>
    </citation>
    <scope>NUCLEOTIDE SEQUENCE [LARGE SCALE GENOMIC DNA]</scope>
    <source>
        <strain evidence="2 3">HNM0947</strain>
    </source>
</reference>
<dbReference type="SUPFAM" id="SSF52317">
    <property type="entry name" value="Class I glutamine amidotransferase-like"/>
    <property type="match status" value="1"/>
</dbReference>
<dbReference type="InterPro" id="IPR029062">
    <property type="entry name" value="Class_I_gatase-like"/>
</dbReference>
<evidence type="ECO:0000313" key="3">
    <source>
        <dbReference type="Proteomes" id="UP000806528"/>
    </source>
</evidence>
<protein>
    <submittedName>
        <fullName evidence="2">DJ-1/PfpI family protein</fullName>
    </submittedName>
</protein>
<evidence type="ECO:0000259" key="1">
    <source>
        <dbReference type="Pfam" id="PF01965"/>
    </source>
</evidence>
<dbReference type="Pfam" id="PF01965">
    <property type="entry name" value="DJ-1_PfpI"/>
    <property type="match status" value="1"/>
</dbReference>
<feature type="domain" description="DJ-1/PfpI" evidence="1">
    <location>
        <begin position="2"/>
        <end position="159"/>
    </location>
</feature>
<dbReference type="EMBL" id="JADBGI010000026">
    <property type="protein sequence ID" value="MBE3001628.1"/>
    <property type="molecule type" value="Genomic_DNA"/>
</dbReference>
<dbReference type="PANTHER" id="PTHR43130">
    <property type="entry name" value="ARAC-FAMILY TRANSCRIPTIONAL REGULATOR"/>
    <property type="match status" value="1"/>
</dbReference>
<gene>
    <name evidence="2" type="ORF">IDM40_23460</name>
</gene>
<dbReference type="PANTHER" id="PTHR43130:SF2">
    <property type="entry name" value="DJ-1_PFPI DOMAIN-CONTAINING PROTEIN"/>
    <property type="match status" value="1"/>
</dbReference>
<dbReference type="Gene3D" id="3.40.50.880">
    <property type="match status" value="1"/>
</dbReference>
<sequence length="209" mass="21684">MQVAIVVFEGVTLLDAVGPYHVWRSLPGVEVVWVAERPGVVGDGRGGAVVAEYGLEEVARPDVVCVPGGPGQEALMGGGAVVDWVRAVDEGSAWTVSVCTGALVLAAAGLLEGRRATTHWLARGELGAWGVRVVEERVVFDGKYASGAGVSAGIDVALALGGRLVGVEAAQRVQLMSEYDPAPPWDAGSPGRAPGSVVAWARERSRFCR</sequence>
<organism evidence="2 3">
    <name type="scientific">Nocardiopsis coralli</name>
    <dbReference type="NCBI Taxonomy" id="2772213"/>
    <lineage>
        <taxon>Bacteria</taxon>
        <taxon>Bacillati</taxon>
        <taxon>Actinomycetota</taxon>
        <taxon>Actinomycetes</taxon>
        <taxon>Streptosporangiales</taxon>
        <taxon>Nocardiopsidaceae</taxon>
        <taxon>Nocardiopsis</taxon>
    </lineage>
</organism>
<evidence type="ECO:0000313" key="2">
    <source>
        <dbReference type="EMBL" id="MBE3001628.1"/>
    </source>
</evidence>
<dbReference type="CDD" id="cd03139">
    <property type="entry name" value="GATase1_PfpI_2"/>
    <property type="match status" value="1"/>
</dbReference>
<accession>A0ABR9PCR6</accession>
<comment type="caution">
    <text evidence="2">The sequence shown here is derived from an EMBL/GenBank/DDBJ whole genome shotgun (WGS) entry which is preliminary data.</text>
</comment>
<dbReference type="InterPro" id="IPR002818">
    <property type="entry name" value="DJ-1/PfpI"/>
</dbReference>
<dbReference type="InterPro" id="IPR052158">
    <property type="entry name" value="INH-QAR"/>
</dbReference>
<proteinExistence type="predicted"/>
<keyword evidence="3" id="KW-1185">Reference proteome</keyword>